<proteinExistence type="predicted"/>
<evidence type="ECO:0000313" key="2">
    <source>
        <dbReference type="EMBL" id="MFC6175773.1"/>
    </source>
</evidence>
<organism evidence="2 3">
    <name type="scientific">Companilactobacillus huachuanensis</name>
    <dbReference type="NCBI Taxonomy" id="2559914"/>
    <lineage>
        <taxon>Bacteria</taxon>
        <taxon>Bacillati</taxon>
        <taxon>Bacillota</taxon>
        <taxon>Bacilli</taxon>
        <taxon>Lactobacillales</taxon>
        <taxon>Lactobacillaceae</taxon>
        <taxon>Companilactobacillus</taxon>
    </lineage>
</organism>
<sequence>MYKQHSYVCKKCERQGITSIKKAPVPKPLISNSLGSSSIVTETIIQKFQQKVPAYRQEKYWKSLGLDINRDNICNWQITSSKQVLQLIYDVLHEEIVKQDIIHADETSYQVIKSDKAKTYYWLFCSGKMEKRQVVLYHHAESRGHEVPLKFLDGFTGYLNCDGWGAYPLLPNVTLVACAAHIRRKFYEAIHSKKESSKSSPAYIGYSYWQKMFQLEKKWCDLAPEERLAHREKELKPVMDEFWEWLDNLDAMPKSKLGLAANYAAKQRSGIMEVLKDGRLEFSNNKAERMIKELVMGRKNWLFSTSLKGAHSNGVILSIMKTAELQGLDTRKYLNYLFTEIPNLAIVDHQTLMDCMSWSPTVQLNCK</sequence>
<dbReference type="Proteomes" id="UP001596288">
    <property type="component" value="Unassembled WGS sequence"/>
</dbReference>
<dbReference type="InterPro" id="IPR052344">
    <property type="entry name" value="Transposase-related"/>
</dbReference>
<dbReference type="RefSeq" id="WP_137611445.1">
    <property type="nucleotide sequence ID" value="NZ_BJDF01000010.1"/>
</dbReference>
<protein>
    <submittedName>
        <fullName evidence="2">IS66 family transposase</fullName>
    </submittedName>
</protein>
<dbReference type="InterPro" id="IPR004291">
    <property type="entry name" value="Transposase_IS66_central"/>
</dbReference>
<reference evidence="3" key="1">
    <citation type="journal article" date="2019" name="Int. J. Syst. Evol. Microbiol.">
        <title>The Global Catalogue of Microorganisms (GCM) 10K type strain sequencing project: providing services to taxonomists for standard genome sequencing and annotation.</title>
        <authorList>
            <consortium name="The Broad Institute Genomics Platform"/>
            <consortium name="The Broad Institute Genome Sequencing Center for Infectious Disease"/>
            <person name="Wu L."/>
            <person name="Ma J."/>
        </authorList>
    </citation>
    <scope>NUCLEOTIDE SEQUENCE [LARGE SCALE GENOMIC DNA]</scope>
    <source>
        <strain evidence="3">CCM 8927</strain>
    </source>
</reference>
<accession>A0ABW1RMA0</accession>
<keyword evidence="3" id="KW-1185">Reference proteome</keyword>
<dbReference type="PANTHER" id="PTHR33678:SF2">
    <property type="match status" value="1"/>
</dbReference>
<evidence type="ECO:0000313" key="3">
    <source>
        <dbReference type="Proteomes" id="UP001596288"/>
    </source>
</evidence>
<comment type="caution">
    <text evidence="2">The sequence shown here is derived from an EMBL/GenBank/DDBJ whole genome shotgun (WGS) entry which is preliminary data.</text>
</comment>
<gene>
    <name evidence="2" type="ORF">ACFQAV_02935</name>
</gene>
<name>A0ABW1RMA0_9LACO</name>
<evidence type="ECO:0000259" key="1">
    <source>
        <dbReference type="Pfam" id="PF03050"/>
    </source>
</evidence>
<dbReference type="EMBL" id="JBHSSF010000009">
    <property type="protein sequence ID" value="MFC6175773.1"/>
    <property type="molecule type" value="Genomic_DNA"/>
</dbReference>
<dbReference type="Pfam" id="PF03050">
    <property type="entry name" value="DDE_Tnp_IS66"/>
    <property type="match status" value="1"/>
</dbReference>
<feature type="domain" description="Transposase IS66 central" evidence="1">
    <location>
        <begin position="35"/>
        <end position="311"/>
    </location>
</feature>
<dbReference type="PANTHER" id="PTHR33678">
    <property type="entry name" value="BLL1576 PROTEIN"/>
    <property type="match status" value="1"/>
</dbReference>
<dbReference type="NCBIfam" id="NF033517">
    <property type="entry name" value="transpos_IS66"/>
    <property type="match status" value="1"/>
</dbReference>